<dbReference type="STRING" id="760154.Sulba_0284"/>
<dbReference type="SMART" id="SM00267">
    <property type="entry name" value="GGDEF"/>
    <property type="match status" value="1"/>
</dbReference>
<evidence type="ECO:0000259" key="2">
    <source>
        <dbReference type="PROSITE" id="PS50883"/>
    </source>
</evidence>
<dbReference type="eggNOG" id="COG2199">
    <property type="taxonomic scope" value="Bacteria"/>
</dbReference>
<dbReference type="KEGG" id="sba:Sulba_0284"/>
<dbReference type="InterPro" id="IPR050706">
    <property type="entry name" value="Cyclic-di-GMP_PDE-like"/>
</dbReference>
<dbReference type="Pfam" id="PF08495">
    <property type="entry name" value="FIST"/>
    <property type="match status" value="1"/>
</dbReference>
<dbReference type="PANTHER" id="PTHR33121">
    <property type="entry name" value="CYCLIC DI-GMP PHOSPHODIESTERASE PDEF"/>
    <property type="match status" value="1"/>
</dbReference>
<dbReference type="PANTHER" id="PTHR33121:SF71">
    <property type="entry name" value="OXYGEN SENSOR PROTEIN DOSP"/>
    <property type="match status" value="1"/>
</dbReference>
<evidence type="ECO:0000259" key="1">
    <source>
        <dbReference type="PROSITE" id="PS50112"/>
    </source>
</evidence>
<gene>
    <name evidence="4" type="ordered locus">Sulba_0284</name>
</gene>
<dbReference type="InterPro" id="IPR035965">
    <property type="entry name" value="PAS-like_dom_sf"/>
</dbReference>
<dbReference type="PATRIC" id="fig|760154.4.peg.282"/>
<dbReference type="Pfam" id="PF10442">
    <property type="entry name" value="FIST_C"/>
    <property type="match status" value="1"/>
</dbReference>
<dbReference type="CDD" id="cd00130">
    <property type="entry name" value="PAS"/>
    <property type="match status" value="1"/>
</dbReference>
<evidence type="ECO:0000259" key="3">
    <source>
        <dbReference type="PROSITE" id="PS50887"/>
    </source>
</evidence>
<sequence>MKLTTYRYESLEALEAFLTKTFPPDAHLFIQLFCGNTNHQILQPLLECLKSQLSNSVIIGTSTTGEISSGCIHTSSIQISFCHLQKSRAKAYYFAKADFESGQKAAQKLIEKETRVCISFAYPFGEDNSENFLEGFNSVCSHVPIAGGNASDEFLFSDAFIICENHIYTQGIVLVGLSGKSLHVNHKYSLGWIPIGKEMCITKAHHNSVYEIDHQPVQAIYQHYLGAKSVQNLPFSAMEFPFMKICDGMEVYRSLIGVNPDGSLLYAGHLHEGDRVRFAIGNIEEIMHKALLLQQAIDKKPTEALFIYSCSARKVFLQEHLAYECELLEQIAPTAGFFSYGEFFHTAHHHQLLNLTTTVLGLSESDFIVSHTATSKPEVVCSTLKSLTHLVNVTQHELDLNTNFLSQYKNVLDACCIVSKMDCKGVITYVNEAFREMSGYSYEEIIGQTHRIFRPSDADLVVYENLWNTIRQKKIWKGITRGIDKKGAVHYLQNTVMPILDAKGEILEYICAHFSITELVLKDQIIEKHFKDELTGFGNREALFYRLSLHEKKQLLILFNVVGFSEINDYLGYDVGDALLKNIAQFLMHSFQEHLDVVFRTNGDEFAVLLSHYDFEESLLMKERIKKIVHELEKKVFTLYGYDVLIRLNVGVAQELGSKVYRCAHIALKEAKRENQLIVFYNTNHALKKRTTHNLQIIQKIKRAIEHDRIVPFYQGIYDNAQQKITKYEVLMRLMEEDGTYLSPYFFLEQAKKTRLYEKLTKIMIQKAFAYLKDFDVDFSINFTKGDILSSSVKECLYETIKKYQCGHRVILEIVESEGIENFSEIIHFIHEVKKLGCRIAIDDFGTGYSNFTYLVKLDVDFIKIDGSIIKAIATNEVNRMMTQTIVSFAHKMGYEVVAEFVDNPQVQAILEELHVNFSQGYLFSKPSALIHQASV</sequence>
<dbReference type="PROSITE" id="PS50112">
    <property type="entry name" value="PAS"/>
    <property type="match status" value="1"/>
</dbReference>
<dbReference type="Pfam" id="PF00989">
    <property type="entry name" value="PAS"/>
    <property type="match status" value="1"/>
</dbReference>
<dbReference type="InterPro" id="IPR000014">
    <property type="entry name" value="PAS"/>
</dbReference>
<dbReference type="InterPro" id="IPR035919">
    <property type="entry name" value="EAL_sf"/>
</dbReference>
<dbReference type="InterPro" id="IPR043128">
    <property type="entry name" value="Rev_trsase/Diguanyl_cyclase"/>
</dbReference>
<dbReference type="InterPro" id="IPR029787">
    <property type="entry name" value="Nucleotide_cyclase"/>
</dbReference>
<dbReference type="SUPFAM" id="SSF55073">
    <property type="entry name" value="Nucleotide cyclase"/>
    <property type="match status" value="1"/>
</dbReference>
<evidence type="ECO:0000313" key="4">
    <source>
        <dbReference type="EMBL" id="AFL67610.1"/>
    </source>
</evidence>
<dbReference type="SMART" id="SM00052">
    <property type="entry name" value="EAL"/>
    <property type="match status" value="1"/>
</dbReference>
<dbReference type="CDD" id="cd01948">
    <property type="entry name" value="EAL"/>
    <property type="match status" value="1"/>
</dbReference>
<dbReference type="PROSITE" id="PS50883">
    <property type="entry name" value="EAL"/>
    <property type="match status" value="1"/>
</dbReference>
<dbReference type="eggNOG" id="COG2200">
    <property type="taxonomic scope" value="Bacteria"/>
</dbReference>
<dbReference type="SUPFAM" id="SSF55785">
    <property type="entry name" value="PYP-like sensor domain (PAS domain)"/>
    <property type="match status" value="1"/>
</dbReference>
<dbReference type="HOGENOM" id="CLU_000445_75_2_7"/>
<dbReference type="AlphaFoldDB" id="I3XUI6"/>
<dbReference type="SMART" id="SM01204">
    <property type="entry name" value="FIST_C"/>
    <property type="match status" value="1"/>
</dbReference>
<feature type="domain" description="PAS" evidence="1">
    <location>
        <begin position="421"/>
        <end position="473"/>
    </location>
</feature>
<dbReference type="InterPro" id="IPR019494">
    <property type="entry name" value="FIST_C"/>
</dbReference>
<accession>I3XUI6</accession>
<dbReference type="RefSeq" id="WP_014768491.1">
    <property type="nucleotide sequence ID" value="NC_018002.1"/>
</dbReference>
<evidence type="ECO:0000313" key="5">
    <source>
        <dbReference type="Proteomes" id="UP000006176"/>
    </source>
</evidence>
<feature type="domain" description="GGDEF" evidence="3">
    <location>
        <begin position="552"/>
        <end position="682"/>
    </location>
</feature>
<proteinExistence type="predicted"/>
<organism evidence="4 5">
    <name type="scientific">Sulfurospirillum barnesii (strain ATCC 700032 / DSM 10660 / SES-3)</name>
    <dbReference type="NCBI Taxonomy" id="760154"/>
    <lineage>
        <taxon>Bacteria</taxon>
        <taxon>Pseudomonadati</taxon>
        <taxon>Campylobacterota</taxon>
        <taxon>Epsilonproteobacteria</taxon>
        <taxon>Campylobacterales</taxon>
        <taxon>Sulfurospirillaceae</taxon>
        <taxon>Sulfurospirillum</taxon>
    </lineage>
</organism>
<dbReference type="OrthoDB" id="9790732at2"/>
<keyword evidence="5" id="KW-1185">Reference proteome</keyword>
<dbReference type="SUPFAM" id="SSF141868">
    <property type="entry name" value="EAL domain-like"/>
    <property type="match status" value="1"/>
</dbReference>
<dbReference type="Gene3D" id="3.20.20.450">
    <property type="entry name" value="EAL domain"/>
    <property type="match status" value="1"/>
</dbReference>
<dbReference type="eggNOG" id="COG3287">
    <property type="taxonomic scope" value="Bacteria"/>
</dbReference>
<name>I3XUI6_SULBS</name>
<dbReference type="NCBIfam" id="TIGR00254">
    <property type="entry name" value="GGDEF"/>
    <property type="match status" value="1"/>
</dbReference>
<protein>
    <submittedName>
        <fullName evidence="4">PAS domain S-box/diguanylate cyclase (GGDEF) domain-containing protein</fullName>
    </submittedName>
</protein>
<dbReference type="Pfam" id="PF00563">
    <property type="entry name" value="EAL"/>
    <property type="match status" value="1"/>
</dbReference>
<reference evidence="4 5" key="1">
    <citation type="submission" date="2012-06" db="EMBL/GenBank/DDBJ databases">
        <title>Complete sequence of Sulfurospirillum barnesii SES-3.</title>
        <authorList>
            <consortium name="US DOE Joint Genome Institute"/>
            <person name="Lucas S."/>
            <person name="Han J."/>
            <person name="Lapidus A."/>
            <person name="Cheng J.-F."/>
            <person name="Goodwin L."/>
            <person name="Pitluck S."/>
            <person name="Peters L."/>
            <person name="Ovchinnikova G."/>
            <person name="Lu M."/>
            <person name="Detter J.C."/>
            <person name="Han C."/>
            <person name="Tapia R."/>
            <person name="Land M."/>
            <person name="Hauser L."/>
            <person name="Kyrpides N."/>
            <person name="Ivanova N."/>
            <person name="Pagani I."/>
            <person name="Stolz J."/>
            <person name="Arkin A."/>
            <person name="Dehal P."/>
            <person name="Oremland R."/>
            <person name="Saltikov C."/>
            <person name="Basu P."/>
            <person name="Hollibaugh J."/>
            <person name="Newman D."/>
            <person name="Stolyar S."/>
            <person name="Hazen T."/>
            <person name="Woyke T."/>
        </authorList>
    </citation>
    <scope>NUCLEOTIDE SEQUENCE [LARGE SCALE GENOMIC DNA]</scope>
    <source>
        <strain evidence="5">ATCC 700032 / DSM 10660 / SES-3</strain>
    </source>
</reference>
<dbReference type="GO" id="GO:0006355">
    <property type="term" value="P:regulation of DNA-templated transcription"/>
    <property type="evidence" value="ECO:0007669"/>
    <property type="project" value="InterPro"/>
</dbReference>
<dbReference type="InterPro" id="IPR013702">
    <property type="entry name" value="FIST_domain_N"/>
</dbReference>
<dbReference type="InterPro" id="IPR013767">
    <property type="entry name" value="PAS_fold"/>
</dbReference>
<dbReference type="Gene3D" id="3.30.450.20">
    <property type="entry name" value="PAS domain"/>
    <property type="match status" value="1"/>
</dbReference>
<dbReference type="PROSITE" id="PS50887">
    <property type="entry name" value="GGDEF"/>
    <property type="match status" value="1"/>
</dbReference>
<dbReference type="GO" id="GO:0071111">
    <property type="term" value="F:cyclic-guanylate-specific phosphodiesterase activity"/>
    <property type="evidence" value="ECO:0007669"/>
    <property type="project" value="InterPro"/>
</dbReference>
<dbReference type="CDD" id="cd01949">
    <property type="entry name" value="GGDEF"/>
    <property type="match status" value="1"/>
</dbReference>
<dbReference type="SMART" id="SM00897">
    <property type="entry name" value="FIST"/>
    <property type="match status" value="1"/>
</dbReference>
<dbReference type="InterPro" id="IPR001633">
    <property type="entry name" value="EAL_dom"/>
</dbReference>
<feature type="domain" description="EAL" evidence="2">
    <location>
        <begin position="694"/>
        <end position="936"/>
    </location>
</feature>
<dbReference type="NCBIfam" id="TIGR00229">
    <property type="entry name" value="sensory_box"/>
    <property type="match status" value="1"/>
</dbReference>
<dbReference type="Proteomes" id="UP000006176">
    <property type="component" value="Chromosome"/>
</dbReference>
<dbReference type="InterPro" id="IPR000160">
    <property type="entry name" value="GGDEF_dom"/>
</dbReference>
<dbReference type="Gene3D" id="3.30.70.270">
    <property type="match status" value="1"/>
</dbReference>
<dbReference type="Pfam" id="PF00990">
    <property type="entry name" value="GGDEF"/>
    <property type="match status" value="1"/>
</dbReference>
<dbReference type="EMBL" id="CP003333">
    <property type="protein sequence ID" value="AFL67610.1"/>
    <property type="molecule type" value="Genomic_DNA"/>
</dbReference>